<comment type="caution">
    <text evidence="1">The sequence shown here is derived from an EMBL/GenBank/DDBJ whole genome shotgun (WGS) entry which is preliminary data.</text>
</comment>
<evidence type="ECO:0000313" key="2">
    <source>
        <dbReference type="Proteomes" id="UP001600888"/>
    </source>
</evidence>
<proteinExistence type="predicted"/>
<reference evidence="1 2" key="1">
    <citation type="submission" date="2024-03" db="EMBL/GenBank/DDBJ databases">
        <title>A high-quality draft genome sequence of Diaporthe vaccinii, a causative agent of upright dieback and viscid rot disease in cranberry plants.</title>
        <authorList>
            <person name="Sarrasin M."/>
            <person name="Lang B.F."/>
            <person name="Burger G."/>
        </authorList>
    </citation>
    <scope>NUCLEOTIDE SEQUENCE [LARGE SCALE GENOMIC DNA]</scope>
    <source>
        <strain evidence="1 2">IS7</strain>
    </source>
</reference>
<protein>
    <submittedName>
        <fullName evidence="1">Uncharacterized protein</fullName>
    </submittedName>
</protein>
<keyword evidence="2" id="KW-1185">Reference proteome</keyword>
<evidence type="ECO:0000313" key="1">
    <source>
        <dbReference type="EMBL" id="KAL2275588.1"/>
    </source>
</evidence>
<organism evidence="1 2">
    <name type="scientific">Diaporthe vaccinii</name>
    <dbReference type="NCBI Taxonomy" id="105482"/>
    <lineage>
        <taxon>Eukaryota</taxon>
        <taxon>Fungi</taxon>
        <taxon>Dikarya</taxon>
        <taxon>Ascomycota</taxon>
        <taxon>Pezizomycotina</taxon>
        <taxon>Sordariomycetes</taxon>
        <taxon>Sordariomycetidae</taxon>
        <taxon>Diaporthales</taxon>
        <taxon>Diaporthaceae</taxon>
        <taxon>Diaporthe</taxon>
        <taxon>Diaporthe eres species complex</taxon>
    </lineage>
</organism>
<accession>A0ABR4DZK2</accession>
<gene>
    <name evidence="1" type="ORF">FJTKL_01973</name>
</gene>
<dbReference type="EMBL" id="JBAWTH010000130">
    <property type="protein sequence ID" value="KAL2275588.1"/>
    <property type="molecule type" value="Genomic_DNA"/>
</dbReference>
<dbReference type="Proteomes" id="UP001600888">
    <property type="component" value="Unassembled WGS sequence"/>
</dbReference>
<name>A0ABR4DZK2_9PEZI</name>
<sequence>MFPHSIQTVYNSSQQFLDATLEDYITDQVDVDPGFPSNFFDGLAANESMTPGAAPMNMPGVSHARITEFQSNMIWAGSPTPTSKSCSGGANEYVAQGAKLIVPETAAQYWSSIPGAQLVTFNDTHPYVHADSRIQAWFLWQPQAAHASDWSYSFITSRRPSASSPVAVFEADVWQAGMPAEQSDQALMRHWLDQLVRDRLTMNAVVLPTHGQVSPLADLINITGYPYPQFSVEDWRFGPAM</sequence>